<dbReference type="Proteomes" id="UP000223559">
    <property type="component" value="Chromosome"/>
</dbReference>
<dbReference type="KEGG" id="lcy:LC20004_11915"/>
<evidence type="ECO:0000313" key="1">
    <source>
        <dbReference type="EMBL" id="ATO44564.1"/>
    </source>
</evidence>
<dbReference type="GO" id="GO:0008270">
    <property type="term" value="F:zinc ion binding"/>
    <property type="evidence" value="ECO:0007669"/>
    <property type="project" value="InterPro"/>
</dbReference>
<dbReference type="PROSITE" id="PS50966">
    <property type="entry name" value="ZF_SWIM"/>
    <property type="match status" value="1"/>
</dbReference>
<name>A0A2D1KR03_9LACO</name>
<organism evidence="1 2">
    <name type="scientific">Loigolactobacillus coryniformis subsp. torquens DSM 20004 = KCTC 3535</name>
    <dbReference type="NCBI Taxonomy" id="1423822"/>
    <lineage>
        <taxon>Bacteria</taxon>
        <taxon>Bacillati</taxon>
        <taxon>Bacillota</taxon>
        <taxon>Bacilli</taxon>
        <taxon>Lactobacillales</taxon>
        <taxon>Lactobacillaceae</taxon>
        <taxon>Loigolactobacillus</taxon>
    </lineage>
</organism>
<accession>A0A2D1KR03</accession>
<evidence type="ECO:0000313" key="2">
    <source>
        <dbReference type="Proteomes" id="UP000223559"/>
    </source>
</evidence>
<dbReference type="AlphaFoldDB" id="A0A2D1KR03"/>
<reference evidence="1 2" key="1">
    <citation type="submission" date="2016-10" db="EMBL/GenBank/DDBJ databases">
        <title>The whole genome sequencing and assembly of L. cotyniformis subsp. torquens DSM 20004 strain.</title>
        <authorList>
            <person name="Park M.-K."/>
            <person name="Lee Y.-J."/>
            <person name="Yi H."/>
            <person name="Bahn Y.-S."/>
            <person name="Kim J.F."/>
            <person name="Lee D.-W."/>
        </authorList>
    </citation>
    <scope>NUCLEOTIDE SEQUENCE [LARGE SCALE GENOMIC DNA]</scope>
    <source>
        <strain evidence="1 2">DSM 20004</strain>
    </source>
</reference>
<gene>
    <name evidence="1" type="ORF">LC20004_11915</name>
</gene>
<dbReference type="EMBL" id="CP017697">
    <property type="protein sequence ID" value="ATO44564.1"/>
    <property type="molecule type" value="Genomic_DNA"/>
</dbReference>
<protein>
    <submittedName>
        <fullName evidence="1">Uncharacterized protein</fullName>
    </submittedName>
</protein>
<sequence length="209" mass="24323">MNRRRRREARKLALAEQRSQVLLQEQRVRIIYLDNAQRKVIVQAHDQQRDYQIIVSARFEGRDSCQCDFCGQHRICQHIITVLDLLTQQHRPLIELFAPLTDDCQFKQRYPENYRVISAAFEAWLADHPKQAAVIFADKQLYDRLRSVPDWVTAHVNDPAEISFSALQIQTDLAEFALPPTMRYRSADLAVLAAAEQQLFVSINAYLDN</sequence>
<dbReference type="InterPro" id="IPR007527">
    <property type="entry name" value="Znf_SWIM"/>
</dbReference>
<proteinExistence type="predicted"/>
<keyword evidence="2" id="KW-1185">Reference proteome</keyword>
<dbReference type="RefSeq" id="WP_010012535.1">
    <property type="nucleotide sequence ID" value="NZ_AEOS01000040.1"/>
</dbReference>